<feature type="transmembrane region" description="Helical" evidence="1">
    <location>
        <begin position="43"/>
        <end position="61"/>
    </location>
</feature>
<proteinExistence type="predicted"/>
<dbReference type="RefSeq" id="WP_232496488.1">
    <property type="nucleotide sequence ID" value="NZ_BAAANH010000001.1"/>
</dbReference>
<organism evidence="2 3">
    <name type="scientific">Agromyces humatus</name>
    <dbReference type="NCBI Taxonomy" id="279573"/>
    <lineage>
        <taxon>Bacteria</taxon>
        <taxon>Bacillati</taxon>
        <taxon>Actinomycetota</taxon>
        <taxon>Actinomycetes</taxon>
        <taxon>Micrococcales</taxon>
        <taxon>Microbacteriaceae</taxon>
        <taxon>Agromyces</taxon>
    </lineage>
</organism>
<evidence type="ECO:0008006" key="4">
    <source>
        <dbReference type="Google" id="ProtNLM"/>
    </source>
</evidence>
<sequence length="205" mass="22500">MHELTQLNPIVWAILAVEVAFWLTLASGLAMRYLFRMPRASRTILLCVPLLDLVLIALTVVDLAGGTEPDSVHALAVVYLGFTIGFGHATIAWADRWFAYRFADGPRPPKPPRSGTAYVRRMWAEWRRVVVAWAIALPGLLGLAMVAGVALPTDWDAVLSDPLLRMAVGLTWIAAIWFAAGPVYAMVFRWEGEREDASTAGSEPA</sequence>
<feature type="transmembrane region" description="Helical" evidence="1">
    <location>
        <begin position="73"/>
        <end position="94"/>
    </location>
</feature>
<protein>
    <recommendedName>
        <fullName evidence="4">Integral membrane protein</fullName>
    </recommendedName>
</protein>
<keyword evidence="1" id="KW-0472">Membrane</keyword>
<feature type="transmembrane region" description="Helical" evidence="1">
    <location>
        <begin position="130"/>
        <end position="151"/>
    </location>
</feature>
<evidence type="ECO:0000313" key="3">
    <source>
        <dbReference type="Proteomes" id="UP001500506"/>
    </source>
</evidence>
<keyword evidence="1" id="KW-0812">Transmembrane</keyword>
<name>A0ABN2K2N0_9MICO</name>
<feature type="transmembrane region" description="Helical" evidence="1">
    <location>
        <begin position="163"/>
        <end position="185"/>
    </location>
</feature>
<accession>A0ABN2K2N0</accession>
<keyword evidence="3" id="KW-1185">Reference proteome</keyword>
<keyword evidence="1" id="KW-1133">Transmembrane helix</keyword>
<evidence type="ECO:0000313" key="2">
    <source>
        <dbReference type="EMBL" id="GAA1747109.1"/>
    </source>
</evidence>
<dbReference type="Proteomes" id="UP001500506">
    <property type="component" value="Unassembled WGS sequence"/>
</dbReference>
<gene>
    <name evidence="2" type="ORF">GCM10009747_00140</name>
</gene>
<dbReference type="EMBL" id="BAAANH010000001">
    <property type="protein sequence ID" value="GAA1747109.1"/>
    <property type="molecule type" value="Genomic_DNA"/>
</dbReference>
<evidence type="ECO:0000256" key="1">
    <source>
        <dbReference type="SAM" id="Phobius"/>
    </source>
</evidence>
<comment type="caution">
    <text evidence="2">The sequence shown here is derived from an EMBL/GenBank/DDBJ whole genome shotgun (WGS) entry which is preliminary data.</text>
</comment>
<reference evidence="2 3" key="1">
    <citation type="journal article" date="2019" name="Int. J. Syst. Evol. Microbiol.">
        <title>The Global Catalogue of Microorganisms (GCM) 10K type strain sequencing project: providing services to taxonomists for standard genome sequencing and annotation.</title>
        <authorList>
            <consortium name="The Broad Institute Genomics Platform"/>
            <consortium name="The Broad Institute Genome Sequencing Center for Infectious Disease"/>
            <person name="Wu L."/>
            <person name="Ma J."/>
        </authorList>
    </citation>
    <scope>NUCLEOTIDE SEQUENCE [LARGE SCALE GENOMIC DNA]</scope>
    <source>
        <strain evidence="2 3">JCM 14319</strain>
    </source>
</reference>
<feature type="transmembrane region" description="Helical" evidence="1">
    <location>
        <begin position="12"/>
        <end position="31"/>
    </location>
</feature>